<dbReference type="GO" id="GO:0016787">
    <property type="term" value="F:hydrolase activity"/>
    <property type="evidence" value="ECO:0007669"/>
    <property type="project" value="UniProtKB-KW"/>
</dbReference>
<dbReference type="SFLD" id="SFLDG01136">
    <property type="entry name" value="C1.6:_Phosphoserine_Phosphatas"/>
    <property type="match status" value="1"/>
</dbReference>
<keyword evidence="14" id="KW-1185">Reference proteome</keyword>
<dbReference type="PANTHER" id="PTHR43344:SF2">
    <property type="entry name" value="PHOSPHOSERINE PHOSPHATASE"/>
    <property type="match status" value="1"/>
</dbReference>
<proteinExistence type="inferred from homology"/>
<dbReference type="SFLD" id="SFLDS00003">
    <property type="entry name" value="Haloacid_Dehalogenase"/>
    <property type="match status" value="1"/>
</dbReference>
<dbReference type="NCBIfam" id="TIGR00338">
    <property type="entry name" value="serB"/>
    <property type="match status" value="1"/>
</dbReference>
<reference evidence="13 14" key="1">
    <citation type="submission" date="2021-03" db="EMBL/GenBank/DDBJ databases">
        <title>Human Oral Microbial Genomes.</title>
        <authorList>
            <person name="Johnston C.D."/>
            <person name="Chen T."/>
            <person name="Dewhirst F.E."/>
        </authorList>
    </citation>
    <scope>NUCLEOTIDE SEQUENCE [LARGE SCALE GENOMIC DNA]</scope>
    <source>
        <strain evidence="13 14">DSMZ 100122</strain>
    </source>
</reference>
<evidence type="ECO:0000256" key="6">
    <source>
        <dbReference type="ARBA" id="ARBA00022723"/>
    </source>
</evidence>
<dbReference type="PANTHER" id="PTHR43344">
    <property type="entry name" value="PHOSPHOSERINE PHOSPHATASE"/>
    <property type="match status" value="1"/>
</dbReference>
<keyword evidence="9" id="KW-0718">Serine biosynthesis</keyword>
<evidence type="ECO:0000256" key="5">
    <source>
        <dbReference type="ARBA" id="ARBA00022605"/>
    </source>
</evidence>
<comment type="similarity">
    <text evidence="3">Belongs to the HAD-like hydrolase superfamily. SerB family.</text>
</comment>
<evidence type="ECO:0000256" key="4">
    <source>
        <dbReference type="ARBA" id="ARBA00012640"/>
    </source>
</evidence>
<dbReference type="SFLD" id="SFLDG01137">
    <property type="entry name" value="C1.6.1:_Phosphoserine_Phosphat"/>
    <property type="match status" value="1"/>
</dbReference>
<comment type="catalytic activity">
    <reaction evidence="11">
        <text>O-phospho-L-serine + H2O = L-serine + phosphate</text>
        <dbReference type="Rhea" id="RHEA:21208"/>
        <dbReference type="ChEBI" id="CHEBI:15377"/>
        <dbReference type="ChEBI" id="CHEBI:33384"/>
        <dbReference type="ChEBI" id="CHEBI:43474"/>
        <dbReference type="ChEBI" id="CHEBI:57524"/>
        <dbReference type="EC" id="3.1.3.3"/>
    </reaction>
</comment>
<organism evidence="13 14">
    <name type="scientific">Arachnia rubra</name>
    <dbReference type="NCBI Taxonomy" id="1547448"/>
    <lineage>
        <taxon>Bacteria</taxon>
        <taxon>Bacillati</taxon>
        <taxon>Actinomycetota</taxon>
        <taxon>Actinomycetes</taxon>
        <taxon>Propionibacteriales</taxon>
        <taxon>Propionibacteriaceae</taxon>
        <taxon>Arachnia</taxon>
    </lineage>
</organism>
<dbReference type="InterPro" id="IPR004469">
    <property type="entry name" value="PSP"/>
</dbReference>
<evidence type="ECO:0000256" key="11">
    <source>
        <dbReference type="ARBA" id="ARBA00048138"/>
    </source>
</evidence>
<keyword evidence="6" id="KW-0479">Metal-binding</keyword>
<sequence>MRARLTALNPAPVALPFDVEAGWQPRPFGYAASHLVDTDDPEQMRLSLVEVASGGVVTGPLATEPARLVMMDVDSTLTTTEAIDLLASHAGTGGLVASITERAMRGELDFESSLRERVATLRGLPAGVFGDVLPCMTLSPGARELIAALHEAGVRVGVTSGGFSALVGPLAEELCLDFFNANHLEVRNGHLTGQVTGTVVDRAQKARDLTQFAQDSGVPLEYAVAVGDGANDLGMLAAAGLSVAYCAKPATATRADAVIAFPRLDALTDLVLAGPGS</sequence>
<evidence type="ECO:0000256" key="8">
    <source>
        <dbReference type="ARBA" id="ARBA00022842"/>
    </source>
</evidence>
<dbReference type="Gene3D" id="3.40.50.1000">
    <property type="entry name" value="HAD superfamily/HAD-like"/>
    <property type="match status" value="1"/>
</dbReference>
<comment type="pathway">
    <text evidence="2">Amino-acid biosynthesis; L-serine biosynthesis; L-serine from 3-phospho-D-glycerate: step 3/3.</text>
</comment>
<dbReference type="InterPro" id="IPR036412">
    <property type="entry name" value="HAD-like_sf"/>
</dbReference>
<accession>A0ABX7Y6G9</accession>
<evidence type="ECO:0000256" key="12">
    <source>
        <dbReference type="ARBA" id="ARBA00048523"/>
    </source>
</evidence>
<evidence type="ECO:0000256" key="9">
    <source>
        <dbReference type="ARBA" id="ARBA00023299"/>
    </source>
</evidence>
<evidence type="ECO:0000256" key="10">
    <source>
        <dbReference type="ARBA" id="ARBA00031693"/>
    </source>
</evidence>
<dbReference type="Pfam" id="PF12710">
    <property type="entry name" value="HAD"/>
    <property type="match status" value="1"/>
</dbReference>
<comment type="cofactor">
    <cofactor evidence="1">
        <name>Mg(2+)</name>
        <dbReference type="ChEBI" id="CHEBI:18420"/>
    </cofactor>
</comment>
<keyword evidence="5" id="KW-0028">Amino-acid biosynthesis</keyword>
<dbReference type="NCBIfam" id="TIGR01488">
    <property type="entry name" value="HAD-SF-IB"/>
    <property type="match status" value="1"/>
</dbReference>
<dbReference type="SFLD" id="SFLDF00029">
    <property type="entry name" value="phosphoserine_phosphatase"/>
    <property type="match status" value="1"/>
</dbReference>
<gene>
    <name evidence="13" type="primary">serB</name>
    <name evidence="13" type="ORF">J5A65_03420</name>
</gene>
<evidence type="ECO:0000256" key="2">
    <source>
        <dbReference type="ARBA" id="ARBA00005135"/>
    </source>
</evidence>
<evidence type="ECO:0000256" key="3">
    <source>
        <dbReference type="ARBA" id="ARBA00009184"/>
    </source>
</evidence>
<name>A0ABX7Y6G9_9ACTN</name>
<evidence type="ECO:0000313" key="14">
    <source>
        <dbReference type="Proteomes" id="UP000678513"/>
    </source>
</evidence>
<evidence type="ECO:0000256" key="7">
    <source>
        <dbReference type="ARBA" id="ARBA00022801"/>
    </source>
</evidence>
<dbReference type="InterPro" id="IPR050582">
    <property type="entry name" value="HAD-like_SerB"/>
</dbReference>
<evidence type="ECO:0000313" key="13">
    <source>
        <dbReference type="EMBL" id="QUC08800.1"/>
    </source>
</evidence>
<comment type="catalytic activity">
    <reaction evidence="12">
        <text>O-phospho-D-serine + H2O = D-serine + phosphate</text>
        <dbReference type="Rhea" id="RHEA:24873"/>
        <dbReference type="ChEBI" id="CHEBI:15377"/>
        <dbReference type="ChEBI" id="CHEBI:35247"/>
        <dbReference type="ChEBI" id="CHEBI:43474"/>
        <dbReference type="ChEBI" id="CHEBI:58680"/>
        <dbReference type="EC" id="3.1.3.3"/>
    </reaction>
</comment>
<dbReference type="RefSeq" id="WP_212325348.1">
    <property type="nucleotide sequence ID" value="NZ_AP024463.1"/>
</dbReference>
<dbReference type="SUPFAM" id="SSF56784">
    <property type="entry name" value="HAD-like"/>
    <property type="match status" value="1"/>
</dbReference>
<evidence type="ECO:0000256" key="1">
    <source>
        <dbReference type="ARBA" id="ARBA00001946"/>
    </source>
</evidence>
<keyword evidence="7 13" id="KW-0378">Hydrolase</keyword>
<protein>
    <recommendedName>
        <fullName evidence="4">phosphoserine phosphatase</fullName>
        <ecNumber evidence="4">3.1.3.3</ecNumber>
    </recommendedName>
    <alternativeName>
        <fullName evidence="10">O-phosphoserine phosphohydrolase</fullName>
    </alternativeName>
</protein>
<dbReference type="InterPro" id="IPR023214">
    <property type="entry name" value="HAD_sf"/>
</dbReference>
<dbReference type="EMBL" id="CP072384">
    <property type="protein sequence ID" value="QUC08800.1"/>
    <property type="molecule type" value="Genomic_DNA"/>
</dbReference>
<dbReference type="EC" id="3.1.3.3" evidence="4"/>
<dbReference type="Proteomes" id="UP000678513">
    <property type="component" value="Chromosome"/>
</dbReference>
<keyword evidence="8" id="KW-0460">Magnesium</keyword>